<evidence type="ECO:0000313" key="1">
    <source>
        <dbReference type="EMBL" id="BAI62963.1"/>
    </source>
</evidence>
<dbReference type="EMBL" id="AP011532">
    <property type="protein sequence ID" value="BAI62963.1"/>
    <property type="molecule type" value="Genomic_DNA"/>
</dbReference>
<reference evidence="2" key="3">
    <citation type="journal article" date="2011" name="PLoS ONE">
        <title>Genome sequence of a mesophilic hydrogenotrophic methanogen Methanocella paludicola, the first cultivated representative of the order Methanocellales.</title>
        <authorList>
            <person name="Sakai S."/>
            <person name="Takaki Y."/>
            <person name="Shimamura S."/>
            <person name="Sekine M."/>
            <person name="Tajima T."/>
            <person name="Kosugi H."/>
            <person name="Ichikawa N."/>
            <person name="Tasumi E."/>
            <person name="Hiraki A.T."/>
            <person name="Shimizu A."/>
            <person name="Kato Y."/>
            <person name="Nishiko R."/>
            <person name="Mori K."/>
            <person name="Fujita N."/>
            <person name="Imachi H."/>
            <person name="Takai K."/>
        </authorList>
    </citation>
    <scope>NUCLEOTIDE SEQUENCE [LARGE SCALE GENOMIC DNA]</scope>
    <source>
        <strain evidence="2">DSM 17711 / JCM 13418 / NBRC 101707 / SANAE</strain>
    </source>
</reference>
<dbReference type="InParanoid" id="D1Z2P1"/>
<reference evidence="1 2" key="1">
    <citation type="journal article" date="2007" name="Appl. Environ. Microbiol.">
        <title>Isolation of key methanogens for global methane emission from rice paddy fields: a novel isolate affiliated with the clone cluster rice cluster I.</title>
        <authorList>
            <person name="Sakai S."/>
            <person name="Imachi H."/>
            <person name="Sekiguchi Y."/>
            <person name="Ohashi A."/>
            <person name="Harada H."/>
            <person name="Kamagata Y."/>
        </authorList>
    </citation>
    <scope>NUCLEOTIDE SEQUENCE [LARGE SCALE GENOMIC DNA]</scope>
    <source>
        <strain evidence="2">DSM 17711 / JCM 13418 / NBRC 101707 / SANAE</strain>
    </source>
</reference>
<sequence length="55" mass="6001">MSIVEVNGVKLNIEDAGAGLAVIPVHSIPQDHRAWKGHSGRLPDILRPHILPLFD</sequence>
<dbReference type="AlphaFoldDB" id="D1Z2P1"/>
<reference evidence="1 2" key="2">
    <citation type="journal article" date="2008" name="Int. J. Syst. Evol. Microbiol.">
        <title>Methanocella paludicola gen. nov., sp. nov., a methane-producing archaeon, the first isolate of the lineage 'Rice Cluster I', and proposal of the new archaeal order Methanocellales ord. nov.</title>
        <authorList>
            <person name="Sakai S."/>
            <person name="Imachi H."/>
            <person name="Hanada S."/>
            <person name="Ohashi A."/>
            <person name="Harada H."/>
            <person name="Kamagata Y."/>
        </authorList>
    </citation>
    <scope>NUCLEOTIDE SEQUENCE [LARGE SCALE GENOMIC DNA]</scope>
    <source>
        <strain evidence="2">DSM 17711 / JCM 13418 / NBRC 101707 / SANAE</strain>
    </source>
</reference>
<protein>
    <submittedName>
        <fullName evidence="1">Uncharacterized protein</fullName>
    </submittedName>
</protein>
<gene>
    <name evidence="1" type="ordered locus">MCP_2891</name>
</gene>
<keyword evidence="2" id="KW-1185">Reference proteome</keyword>
<organism evidence="1 2">
    <name type="scientific">Methanocella paludicola (strain DSM 17711 / JCM 13418 / NBRC 101707 / SANAE)</name>
    <dbReference type="NCBI Taxonomy" id="304371"/>
    <lineage>
        <taxon>Archaea</taxon>
        <taxon>Methanobacteriati</taxon>
        <taxon>Methanobacteriota</taxon>
        <taxon>Stenosarchaea group</taxon>
        <taxon>Methanomicrobia</taxon>
        <taxon>Methanocellales</taxon>
        <taxon>Methanocellaceae</taxon>
        <taxon>Methanocella</taxon>
    </lineage>
</organism>
<dbReference type="KEGG" id="mpd:MCP_2891"/>
<evidence type="ECO:0000313" key="2">
    <source>
        <dbReference type="Proteomes" id="UP000001882"/>
    </source>
</evidence>
<name>D1Z2P1_METPS</name>
<dbReference type="Proteomes" id="UP000001882">
    <property type="component" value="Chromosome"/>
</dbReference>
<dbReference type="RefSeq" id="WP_012901633.1">
    <property type="nucleotide sequence ID" value="NC_013665.1"/>
</dbReference>
<dbReference type="GeneID" id="43499741"/>
<proteinExistence type="predicted"/>
<accession>D1Z2P1</accession>